<dbReference type="InterPro" id="IPR011032">
    <property type="entry name" value="GroES-like_sf"/>
</dbReference>
<evidence type="ECO:0000313" key="2">
    <source>
        <dbReference type="Proteomes" id="UP000694865"/>
    </source>
</evidence>
<dbReference type="Proteomes" id="UP000694865">
    <property type="component" value="Unplaced"/>
</dbReference>
<proteinExistence type="predicted"/>
<organism evidence="2 3">
    <name type="scientific">Saccoglossus kowalevskii</name>
    <name type="common">Acorn worm</name>
    <dbReference type="NCBI Taxonomy" id="10224"/>
    <lineage>
        <taxon>Eukaryota</taxon>
        <taxon>Metazoa</taxon>
        <taxon>Hemichordata</taxon>
        <taxon>Enteropneusta</taxon>
        <taxon>Harrimaniidae</taxon>
        <taxon>Saccoglossus</taxon>
    </lineage>
</organism>
<dbReference type="SUPFAM" id="SSF50129">
    <property type="entry name" value="GroES-like"/>
    <property type="match status" value="1"/>
</dbReference>
<sequence>MRTLYIKKSTETEEPICFLEQNVNLPAMTENSIMIQIKACGLSMVNLEIFAQLNIKRERHPVGREISGSVTQVGAAVTNVKVGDDVVGVLPLDTECSGCADLCIINEYDVTHVIDLIGGKKNALLNSCLEETGGLGVDVIIDNGVSMHMYEDENITGSPAKSKKDKHLPSKHEIIMSLGVGGRWITSQNNLQLDPPDSQLLYFKGASVSFLFDSFWTLSSGQQGRYQHILKDIINKVANGTLRPNISQKLPLEKVPDMYRRLTYRTIGKFVMEN</sequence>
<dbReference type="Gene3D" id="3.90.180.10">
    <property type="entry name" value="Medium-chain alcohol dehydrogenases, catalytic domain"/>
    <property type="match status" value="2"/>
</dbReference>
<dbReference type="PANTHER" id="PTHR44461:SF1">
    <property type="entry name" value="QUINONE OXIDOREDUCTASE-LIKE PROTEIN 1"/>
    <property type="match status" value="1"/>
</dbReference>
<name>A0ABM0LUP7_SACKO</name>
<dbReference type="InterPro" id="IPR020843">
    <property type="entry name" value="ER"/>
</dbReference>
<evidence type="ECO:0000313" key="3">
    <source>
        <dbReference type="RefSeq" id="XP_006811488.1"/>
    </source>
</evidence>
<dbReference type="Pfam" id="PF08240">
    <property type="entry name" value="ADH_N"/>
    <property type="match status" value="1"/>
</dbReference>
<accession>A0ABM0LUP7</accession>
<gene>
    <name evidence="3" type="primary">LOC100368553</name>
</gene>
<dbReference type="GeneID" id="100368553"/>
<dbReference type="InterPro" id="IPR013154">
    <property type="entry name" value="ADH-like_N"/>
</dbReference>
<feature type="domain" description="Enoyl reductase (ER)" evidence="1">
    <location>
        <begin position="11"/>
        <end position="272"/>
    </location>
</feature>
<keyword evidence="2" id="KW-1185">Reference proteome</keyword>
<dbReference type="Gene3D" id="3.40.50.720">
    <property type="entry name" value="NAD(P)-binding Rossmann-like Domain"/>
    <property type="match status" value="1"/>
</dbReference>
<reference evidence="3" key="1">
    <citation type="submission" date="2025-08" db="UniProtKB">
        <authorList>
            <consortium name="RefSeq"/>
        </authorList>
    </citation>
    <scope>IDENTIFICATION</scope>
    <source>
        <tissue evidence="3">Testes</tissue>
    </source>
</reference>
<evidence type="ECO:0000259" key="1">
    <source>
        <dbReference type="SMART" id="SM00829"/>
    </source>
</evidence>
<protein>
    <submittedName>
        <fullName evidence="3">Quinone oxidoreductase-like protein 1-like</fullName>
    </submittedName>
</protein>
<dbReference type="SMART" id="SM00829">
    <property type="entry name" value="PKS_ER"/>
    <property type="match status" value="1"/>
</dbReference>
<dbReference type="RefSeq" id="XP_006811488.1">
    <property type="nucleotide sequence ID" value="XM_006811425.1"/>
</dbReference>
<dbReference type="PANTHER" id="PTHR44461">
    <property type="entry name" value="QUINONE OXIDOREDUCTASE-LIKE PROTEIN 1"/>
    <property type="match status" value="1"/>
</dbReference>
<dbReference type="InterPro" id="IPR042633">
    <property type="entry name" value="CRYZL1"/>
</dbReference>